<feature type="transmembrane region" description="Helical" evidence="1">
    <location>
        <begin position="69"/>
        <end position="87"/>
    </location>
</feature>
<keyword evidence="1" id="KW-0812">Transmembrane</keyword>
<keyword evidence="1" id="KW-0472">Membrane</keyword>
<comment type="caution">
    <text evidence="2">The sequence shown here is derived from an EMBL/GenBank/DDBJ whole genome shotgun (WGS) entry which is preliminary data.</text>
</comment>
<sequence>MDTSTHIVMGIGLTGLAAVDPALAHHPATSDALIFGTIIGSVIPDIDTVLKMKDNANYIRHHRGITHSLPATLLWPLIITAAAAWLFPHANSFHVWIWTFLAVFLHVFVDIFNAYGTQAVRPLSYRWVAFGIISIFDPFIFSLHVAGFIAWYLLGHSGGIFLIVYGVLVLYYLMRTFQHHQAVMSVKTKFPDVQAVFLSPTFKWRQYHMAARSNHELLVGEVKDKQVRLIDTFVQHPLPSIEAVGVAKQDKNIRAFLSFSPIYRWQMTEKNGFTEVRFIDLRYLSKGHYPFVAIAWVDSSHHIMSSYTGWVYSEEKLRKKLILSLTDY</sequence>
<dbReference type="Proteomes" id="UP000628775">
    <property type="component" value="Unassembled WGS sequence"/>
</dbReference>
<dbReference type="Pfam" id="PF04307">
    <property type="entry name" value="YdjM"/>
    <property type="match status" value="1"/>
</dbReference>
<keyword evidence="3" id="KW-1185">Reference proteome</keyword>
<proteinExistence type="predicted"/>
<dbReference type="EMBL" id="BMIR01000011">
    <property type="protein sequence ID" value="GGE45494.1"/>
    <property type="molecule type" value="Genomic_DNA"/>
</dbReference>
<dbReference type="InterPro" id="IPR053170">
    <property type="entry name" value="Transcription_regulator"/>
</dbReference>
<evidence type="ECO:0008006" key="4">
    <source>
        <dbReference type="Google" id="ProtNLM"/>
    </source>
</evidence>
<dbReference type="AlphaFoldDB" id="A0A8J2YIW2"/>
<keyword evidence="1" id="KW-1133">Transmembrane helix</keyword>
<protein>
    <recommendedName>
        <fullName evidence="4">Metal-dependent hydrolase</fullName>
    </recommendedName>
</protein>
<feature type="transmembrane region" description="Helical" evidence="1">
    <location>
        <begin position="127"/>
        <end position="152"/>
    </location>
</feature>
<dbReference type="InterPro" id="IPR007404">
    <property type="entry name" value="YdjM-like"/>
</dbReference>
<dbReference type="PANTHER" id="PTHR40031:SF1">
    <property type="entry name" value="MEMBRANE-BOUND METAL-DEPENDENT HYDROLASE"/>
    <property type="match status" value="1"/>
</dbReference>
<accession>A0A8J2YIW2</accession>
<reference evidence="2" key="2">
    <citation type="submission" date="2020-09" db="EMBL/GenBank/DDBJ databases">
        <authorList>
            <person name="Sun Q."/>
            <person name="Zhou Y."/>
        </authorList>
    </citation>
    <scope>NUCLEOTIDE SEQUENCE</scope>
    <source>
        <strain evidence="2">CGMCC 1.15371</strain>
    </source>
</reference>
<evidence type="ECO:0000313" key="3">
    <source>
        <dbReference type="Proteomes" id="UP000628775"/>
    </source>
</evidence>
<dbReference type="RefSeq" id="WP_188694534.1">
    <property type="nucleotide sequence ID" value="NZ_BMIR01000011.1"/>
</dbReference>
<reference evidence="2" key="1">
    <citation type="journal article" date="2014" name="Int. J. Syst. Evol. Microbiol.">
        <title>Complete genome sequence of Corynebacterium casei LMG S-19264T (=DSM 44701T), isolated from a smear-ripened cheese.</title>
        <authorList>
            <consortium name="US DOE Joint Genome Institute (JGI-PGF)"/>
            <person name="Walter F."/>
            <person name="Albersmeier A."/>
            <person name="Kalinowski J."/>
            <person name="Ruckert C."/>
        </authorList>
    </citation>
    <scope>NUCLEOTIDE SEQUENCE</scope>
    <source>
        <strain evidence="2">CGMCC 1.15371</strain>
    </source>
</reference>
<gene>
    <name evidence="2" type="primary">yfhP</name>
    <name evidence="2" type="ORF">GCM10011391_25390</name>
</gene>
<feature type="transmembrane region" description="Helical" evidence="1">
    <location>
        <begin position="158"/>
        <end position="174"/>
    </location>
</feature>
<feature type="transmembrane region" description="Helical" evidence="1">
    <location>
        <begin position="93"/>
        <end position="115"/>
    </location>
</feature>
<name>A0A8J2YIW2_9BACL</name>
<dbReference type="PANTHER" id="PTHR40031">
    <property type="entry name" value="HYPOTHETICAL MEMBRANE SPANNING PROTEIN"/>
    <property type="match status" value="1"/>
</dbReference>
<organism evidence="2 3">
    <name type="scientific">Pullulanibacillus camelliae</name>
    <dbReference type="NCBI Taxonomy" id="1707096"/>
    <lineage>
        <taxon>Bacteria</taxon>
        <taxon>Bacillati</taxon>
        <taxon>Bacillota</taxon>
        <taxon>Bacilli</taxon>
        <taxon>Bacillales</taxon>
        <taxon>Sporolactobacillaceae</taxon>
        <taxon>Pullulanibacillus</taxon>
    </lineage>
</organism>
<evidence type="ECO:0000256" key="1">
    <source>
        <dbReference type="SAM" id="Phobius"/>
    </source>
</evidence>
<evidence type="ECO:0000313" key="2">
    <source>
        <dbReference type="EMBL" id="GGE45494.1"/>
    </source>
</evidence>